<evidence type="ECO:0000256" key="1">
    <source>
        <dbReference type="ARBA" id="ARBA00000085"/>
    </source>
</evidence>
<dbReference type="eggNOG" id="COG4585">
    <property type="taxonomic scope" value="Bacteria"/>
</dbReference>
<evidence type="ECO:0000256" key="16">
    <source>
        <dbReference type="ARBA" id="ARBA00023012"/>
    </source>
</evidence>
<evidence type="ECO:0000256" key="10">
    <source>
        <dbReference type="ARBA" id="ARBA00022679"/>
    </source>
</evidence>
<dbReference type="InterPro" id="IPR013767">
    <property type="entry name" value="PAS_fold"/>
</dbReference>
<evidence type="ECO:0000256" key="3">
    <source>
        <dbReference type="ARBA" id="ARBA00004496"/>
    </source>
</evidence>
<dbReference type="Pfam" id="PF00989">
    <property type="entry name" value="PAS"/>
    <property type="match status" value="1"/>
</dbReference>
<evidence type="ECO:0000256" key="11">
    <source>
        <dbReference type="ARBA" id="ARBA00022692"/>
    </source>
</evidence>
<dbReference type="InterPro" id="IPR011712">
    <property type="entry name" value="Sig_transdc_His_kin_sub3_dim/P"/>
</dbReference>
<dbReference type="SMART" id="SM00387">
    <property type="entry name" value="HATPase_c"/>
    <property type="match status" value="1"/>
</dbReference>
<evidence type="ECO:0000256" key="5">
    <source>
        <dbReference type="ARBA" id="ARBA00012438"/>
    </source>
</evidence>
<sequence>MPRKTTPPAKAGPEPNIPDPNLLLSIVGSLSNGIYVIQDGRTIFLNERFAEIFGYPAVAQLIGERMYDTVYPDRQSVELFRSVNEKVMAGGSQNTSWGQPCKRTDGTTFWLEVEARRIEVDGRPAVLGTFLDHTDCKLLGQAMHASQATLHMLLDAMEDRVYVVTDKFHIVYANRKMQEGMSGDITDELCYRVCRGLSERCSDCSSDEVFATGKPVYKEFFNERTQRWYSVIELAVRMPGIERPTKLAVARDITVRKEAEEKVRALSHRLFSAQEDERRHLSRELHDDLGQRLNAVKIGVDTLACDLPQLPPDFLSRVGYLSEILQSTIQSVRDICSGLRPSSLERRGLVQAITSDCAELASVHGLKIDVKSSGMKKVLLDNEAEINLYRVFQESLHNVVKHAQASRVSVSLIASHPIVRMRIEDDGKGFAPCARVDGGGGERGLGLVSIAERVDLMGGSLDVVSRPGVGTRIVVEIPASGYGIQ</sequence>
<name>C6E3E0_GEOSM</name>
<keyword evidence="12" id="KW-0479">Metal-binding</keyword>
<protein>
    <recommendedName>
        <fullName evidence="6">Oxygen sensor histidine kinase NreB</fullName>
        <ecNumber evidence="5">2.7.13.3</ecNumber>
    </recommendedName>
    <alternativeName>
        <fullName evidence="20">Nitrogen regulation protein B</fullName>
    </alternativeName>
</protein>
<evidence type="ECO:0000256" key="4">
    <source>
        <dbReference type="ARBA" id="ARBA00004651"/>
    </source>
</evidence>
<dbReference type="SUPFAM" id="SSF55785">
    <property type="entry name" value="PYP-like sensor domain (PAS domain)"/>
    <property type="match status" value="2"/>
</dbReference>
<dbReference type="NCBIfam" id="TIGR00229">
    <property type="entry name" value="sensory_box"/>
    <property type="match status" value="1"/>
</dbReference>
<keyword evidence="9" id="KW-0963">Cytoplasm</keyword>
<evidence type="ECO:0000259" key="21">
    <source>
        <dbReference type="PROSITE" id="PS50109"/>
    </source>
</evidence>
<keyword evidence="10 22" id="KW-0808">Transferase</keyword>
<evidence type="ECO:0000313" key="22">
    <source>
        <dbReference type="EMBL" id="ACT19132.1"/>
    </source>
</evidence>
<dbReference type="PANTHER" id="PTHR24421:SF37">
    <property type="entry name" value="SENSOR HISTIDINE KINASE NARS"/>
    <property type="match status" value="1"/>
</dbReference>
<proteinExistence type="predicted"/>
<dbReference type="PRINTS" id="PR00344">
    <property type="entry name" value="BCTRLSENSOR"/>
</dbReference>
<dbReference type="SUPFAM" id="SSF55874">
    <property type="entry name" value="ATPase domain of HSP90 chaperone/DNA topoisomerase II/histidine kinase"/>
    <property type="match status" value="1"/>
</dbReference>
<evidence type="ECO:0000256" key="18">
    <source>
        <dbReference type="ARBA" id="ARBA00023136"/>
    </source>
</evidence>
<dbReference type="EC" id="2.7.13.3" evidence="5"/>
<dbReference type="InterPro" id="IPR036890">
    <property type="entry name" value="HATPase_C_sf"/>
</dbReference>
<keyword evidence="15" id="KW-0408">Iron</keyword>
<dbReference type="GO" id="GO:0005737">
    <property type="term" value="C:cytoplasm"/>
    <property type="evidence" value="ECO:0007669"/>
    <property type="project" value="UniProtKB-SubCell"/>
</dbReference>
<evidence type="ECO:0000256" key="6">
    <source>
        <dbReference type="ARBA" id="ARBA00017322"/>
    </source>
</evidence>
<dbReference type="Gene3D" id="3.30.450.20">
    <property type="entry name" value="PAS domain"/>
    <property type="match status" value="2"/>
</dbReference>
<keyword evidence="7" id="KW-1003">Cell membrane</keyword>
<dbReference type="GO" id="GO:0046872">
    <property type="term" value="F:metal ion binding"/>
    <property type="evidence" value="ECO:0007669"/>
    <property type="project" value="UniProtKB-KW"/>
</dbReference>
<dbReference type="Pfam" id="PF02518">
    <property type="entry name" value="HATPase_c"/>
    <property type="match status" value="1"/>
</dbReference>
<evidence type="ECO:0000256" key="19">
    <source>
        <dbReference type="ARBA" id="ARBA00024827"/>
    </source>
</evidence>
<evidence type="ECO:0000256" key="2">
    <source>
        <dbReference type="ARBA" id="ARBA00001966"/>
    </source>
</evidence>
<evidence type="ECO:0000256" key="13">
    <source>
        <dbReference type="ARBA" id="ARBA00022777"/>
    </source>
</evidence>
<keyword evidence="17" id="KW-0411">Iron-sulfur</keyword>
<dbReference type="PROSITE" id="PS50109">
    <property type="entry name" value="HIS_KIN"/>
    <property type="match status" value="1"/>
</dbReference>
<evidence type="ECO:0000256" key="8">
    <source>
        <dbReference type="ARBA" id="ARBA00022485"/>
    </source>
</evidence>
<keyword evidence="13 22" id="KW-0418">Kinase</keyword>
<evidence type="ECO:0000256" key="9">
    <source>
        <dbReference type="ARBA" id="ARBA00022490"/>
    </source>
</evidence>
<accession>C6E3E0</accession>
<dbReference type="STRING" id="443144.GM21_3104"/>
<dbReference type="Gene3D" id="1.20.5.1930">
    <property type="match status" value="1"/>
</dbReference>
<reference evidence="22" key="1">
    <citation type="submission" date="2009-07" db="EMBL/GenBank/DDBJ databases">
        <title>Complete sequence of Geobacter sp. M21.</title>
        <authorList>
            <consortium name="US DOE Joint Genome Institute"/>
            <person name="Lucas S."/>
            <person name="Copeland A."/>
            <person name="Lapidus A."/>
            <person name="Glavina del Rio T."/>
            <person name="Dalin E."/>
            <person name="Tice H."/>
            <person name="Bruce D."/>
            <person name="Goodwin L."/>
            <person name="Pitluck S."/>
            <person name="Saunders E."/>
            <person name="Brettin T."/>
            <person name="Detter J.C."/>
            <person name="Han C."/>
            <person name="Larimer F."/>
            <person name="Land M."/>
            <person name="Hauser L."/>
            <person name="Kyrpides N."/>
            <person name="Ovchinnikova G."/>
            <person name="Lovley D."/>
        </authorList>
    </citation>
    <scope>NUCLEOTIDE SEQUENCE [LARGE SCALE GENOMIC DNA]</scope>
    <source>
        <strain evidence="22">M21</strain>
    </source>
</reference>
<keyword evidence="16" id="KW-0902">Two-component regulatory system</keyword>
<dbReference type="Pfam" id="PF07730">
    <property type="entry name" value="HisKA_3"/>
    <property type="match status" value="1"/>
</dbReference>
<comment type="cofactor">
    <cofactor evidence="2">
        <name>[4Fe-4S] cluster</name>
        <dbReference type="ChEBI" id="CHEBI:49883"/>
    </cofactor>
</comment>
<evidence type="ECO:0000256" key="7">
    <source>
        <dbReference type="ARBA" id="ARBA00022475"/>
    </source>
</evidence>
<comment type="catalytic activity">
    <reaction evidence="1">
        <text>ATP + protein L-histidine = ADP + protein N-phospho-L-histidine.</text>
        <dbReference type="EC" id="2.7.13.3"/>
    </reaction>
</comment>
<dbReference type="GO" id="GO:0005886">
    <property type="term" value="C:plasma membrane"/>
    <property type="evidence" value="ECO:0007669"/>
    <property type="project" value="UniProtKB-SubCell"/>
</dbReference>
<dbReference type="GO" id="GO:0046983">
    <property type="term" value="F:protein dimerization activity"/>
    <property type="evidence" value="ECO:0007669"/>
    <property type="project" value="InterPro"/>
</dbReference>
<dbReference type="EMBL" id="CP001661">
    <property type="protein sequence ID" value="ACT19132.1"/>
    <property type="molecule type" value="Genomic_DNA"/>
</dbReference>
<dbReference type="HOGENOM" id="CLU_000445_114_0_7"/>
<comment type="function">
    <text evidence="19">Member of the two-component regulatory system NreB/NreC involved in the control of dissimilatory nitrate/nitrite reduction in response to oxygen. NreB functions as a direct oxygen sensor histidine kinase which is autophosphorylated, in the absence of oxygen, probably at the conserved histidine residue, and transfers its phosphate group probably to a conserved aspartate residue of NreC. NreB/NreC activates the expression of the nitrate (narGHJI) and nitrite (nir) reductase operons, as well as the putative nitrate transporter gene narT.</text>
</comment>
<evidence type="ECO:0000256" key="17">
    <source>
        <dbReference type="ARBA" id="ARBA00023014"/>
    </source>
</evidence>
<dbReference type="GO" id="GO:0006355">
    <property type="term" value="P:regulation of DNA-templated transcription"/>
    <property type="evidence" value="ECO:0007669"/>
    <property type="project" value="InterPro"/>
</dbReference>
<evidence type="ECO:0000256" key="15">
    <source>
        <dbReference type="ARBA" id="ARBA00023004"/>
    </source>
</evidence>
<dbReference type="GO" id="GO:0000155">
    <property type="term" value="F:phosphorelay sensor kinase activity"/>
    <property type="evidence" value="ECO:0007669"/>
    <property type="project" value="InterPro"/>
</dbReference>
<dbReference type="InterPro" id="IPR005467">
    <property type="entry name" value="His_kinase_dom"/>
</dbReference>
<dbReference type="InterPro" id="IPR050482">
    <property type="entry name" value="Sensor_HK_TwoCompSys"/>
</dbReference>
<dbReference type="Gene3D" id="3.30.565.10">
    <property type="entry name" value="Histidine kinase-like ATPase, C-terminal domain"/>
    <property type="match status" value="1"/>
</dbReference>
<gene>
    <name evidence="22" type="ordered locus">GM21_3104</name>
</gene>
<dbReference type="CDD" id="cd00130">
    <property type="entry name" value="PAS"/>
    <property type="match status" value="1"/>
</dbReference>
<dbReference type="GO" id="GO:0051539">
    <property type="term" value="F:4 iron, 4 sulfur cluster binding"/>
    <property type="evidence" value="ECO:0007669"/>
    <property type="project" value="UniProtKB-KW"/>
</dbReference>
<dbReference type="CDD" id="cd16917">
    <property type="entry name" value="HATPase_UhpB-NarQ-NarX-like"/>
    <property type="match status" value="1"/>
</dbReference>
<keyword evidence="11" id="KW-0812">Transmembrane</keyword>
<evidence type="ECO:0000256" key="20">
    <source>
        <dbReference type="ARBA" id="ARBA00030800"/>
    </source>
</evidence>
<keyword evidence="14" id="KW-1133">Transmembrane helix</keyword>
<dbReference type="PANTHER" id="PTHR24421">
    <property type="entry name" value="NITRATE/NITRITE SENSOR PROTEIN NARX-RELATED"/>
    <property type="match status" value="1"/>
</dbReference>
<comment type="subcellular location">
    <subcellularLocation>
        <location evidence="4">Cell membrane</location>
        <topology evidence="4">Multi-pass membrane protein</topology>
    </subcellularLocation>
    <subcellularLocation>
        <location evidence="3">Cytoplasm</location>
    </subcellularLocation>
</comment>
<dbReference type="InterPro" id="IPR004358">
    <property type="entry name" value="Sig_transdc_His_kin-like_C"/>
</dbReference>
<feature type="domain" description="Histidine kinase" evidence="21">
    <location>
        <begin position="284"/>
        <end position="481"/>
    </location>
</feature>
<dbReference type="InterPro" id="IPR000014">
    <property type="entry name" value="PAS"/>
</dbReference>
<dbReference type="InterPro" id="IPR035965">
    <property type="entry name" value="PAS-like_dom_sf"/>
</dbReference>
<evidence type="ECO:0000256" key="12">
    <source>
        <dbReference type="ARBA" id="ARBA00022723"/>
    </source>
</evidence>
<dbReference type="AlphaFoldDB" id="C6E3E0"/>
<keyword evidence="8" id="KW-0004">4Fe-4S</keyword>
<dbReference type="KEGG" id="gem:GM21_3104"/>
<dbReference type="InterPro" id="IPR003594">
    <property type="entry name" value="HATPase_dom"/>
</dbReference>
<organism evidence="22">
    <name type="scientific">Geobacter sp. (strain M21)</name>
    <dbReference type="NCBI Taxonomy" id="443144"/>
    <lineage>
        <taxon>Bacteria</taxon>
        <taxon>Pseudomonadati</taxon>
        <taxon>Thermodesulfobacteriota</taxon>
        <taxon>Desulfuromonadia</taxon>
        <taxon>Geobacterales</taxon>
        <taxon>Geobacteraceae</taxon>
        <taxon>Geobacter</taxon>
    </lineage>
</organism>
<keyword evidence="18" id="KW-0472">Membrane</keyword>
<evidence type="ECO:0000256" key="14">
    <source>
        <dbReference type="ARBA" id="ARBA00022989"/>
    </source>
</evidence>